<proteinExistence type="predicted"/>
<dbReference type="GO" id="GO:0005576">
    <property type="term" value="C:extracellular region"/>
    <property type="evidence" value="ECO:0007669"/>
    <property type="project" value="TreeGrafter"/>
</dbReference>
<accession>A0AAV0YX07</accession>
<feature type="region of interest" description="Disordered" evidence="1">
    <location>
        <begin position="97"/>
        <end position="121"/>
    </location>
</feature>
<dbReference type="InterPro" id="IPR050542">
    <property type="entry name" value="Glycosyl_Hydrlase18_Chitinase"/>
</dbReference>
<dbReference type="InterPro" id="IPR017853">
    <property type="entry name" value="GH"/>
</dbReference>
<dbReference type="AlphaFoldDB" id="A0AAV0YX07"/>
<keyword evidence="2" id="KW-0732">Signal</keyword>
<dbReference type="PANTHER" id="PTHR45708:SF31">
    <property type="entry name" value="III ACIDIC ENDOCHITINASE, PUTATIVE-RELATED"/>
    <property type="match status" value="1"/>
</dbReference>
<dbReference type="Gene3D" id="3.20.20.80">
    <property type="entry name" value="Glycosidases"/>
    <property type="match status" value="1"/>
</dbReference>
<feature type="signal peptide" evidence="2">
    <location>
        <begin position="1"/>
        <end position="23"/>
    </location>
</feature>
<dbReference type="Proteomes" id="UP001157006">
    <property type="component" value="Chromosome 1L"/>
</dbReference>
<sequence length="121" mass="13181">MSSKMQTLMFLLVLTISSFTVKASPSDAGITIYWGQNLGDGSLSSTCNTGNYKIVLLAFLNVFGAGRTPIWNFAGHCGGSNLYWDDLARHLNNIRQQNSGYGRGRGRGGRDSGRSGRVLFR</sequence>
<reference evidence="3 4" key="1">
    <citation type="submission" date="2023-01" db="EMBL/GenBank/DDBJ databases">
        <authorList>
            <person name="Kreplak J."/>
        </authorList>
    </citation>
    <scope>NUCLEOTIDE SEQUENCE [LARGE SCALE GENOMIC DNA]</scope>
</reference>
<evidence type="ECO:0000313" key="3">
    <source>
        <dbReference type="EMBL" id="CAI8589789.1"/>
    </source>
</evidence>
<dbReference type="PANTHER" id="PTHR45708">
    <property type="entry name" value="ENDOCHITINASE"/>
    <property type="match status" value="1"/>
</dbReference>
<evidence type="ECO:0008006" key="5">
    <source>
        <dbReference type="Google" id="ProtNLM"/>
    </source>
</evidence>
<keyword evidence="4" id="KW-1185">Reference proteome</keyword>
<evidence type="ECO:0000313" key="4">
    <source>
        <dbReference type="Proteomes" id="UP001157006"/>
    </source>
</evidence>
<name>A0AAV0YX07_VICFA</name>
<feature type="chain" id="PRO_5043886174" description="Chitinase" evidence="2">
    <location>
        <begin position="24"/>
        <end position="121"/>
    </location>
</feature>
<evidence type="ECO:0000256" key="1">
    <source>
        <dbReference type="SAM" id="MobiDB-lite"/>
    </source>
</evidence>
<protein>
    <recommendedName>
        <fullName evidence="5">Chitinase</fullName>
    </recommendedName>
</protein>
<organism evidence="3 4">
    <name type="scientific">Vicia faba</name>
    <name type="common">Broad bean</name>
    <name type="synonym">Faba vulgaris</name>
    <dbReference type="NCBI Taxonomy" id="3906"/>
    <lineage>
        <taxon>Eukaryota</taxon>
        <taxon>Viridiplantae</taxon>
        <taxon>Streptophyta</taxon>
        <taxon>Embryophyta</taxon>
        <taxon>Tracheophyta</taxon>
        <taxon>Spermatophyta</taxon>
        <taxon>Magnoliopsida</taxon>
        <taxon>eudicotyledons</taxon>
        <taxon>Gunneridae</taxon>
        <taxon>Pentapetalae</taxon>
        <taxon>rosids</taxon>
        <taxon>fabids</taxon>
        <taxon>Fabales</taxon>
        <taxon>Fabaceae</taxon>
        <taxon>Papilionoideae</taxon>
        <taxon>50 kb inversion clade</taxon>
        <taxon>NPAAA clade</taxon>
        <taxon>Hologalegina</taxon>
        <taxon>IRL clade</taxon>
        <taxon>Fabeae</taxon>
        <taxon>Vicia</taxon>
    </lineage>
</organism>
<evidence type="ECO:0000256" key="2">
    <source>
        <dbReference type="SAM" id="SignalP"/>
    </source>
</evidence>
<dbReference type="EMBL" id="OX451736">
    <property type="protein sequence ID" value="CAI8589789.1"/>
    <property type="molecule type" value="Genomic_DNA"/>
</dbReference>
<dbReference type="GO" id="GO:0004568">
    <property type="term" value="F:chitinase activity"/>
    <property type="evidence" value="ECO:0007669"/>
    <property type="project" value="TreeGrafter"/>
</dbReference>
<gene>
    <name evidence="3" type="ORF">VFH_I410120</name>
</gene>
<dbReference type="SUPFAM" id="SSF51445">
    <property type="entry name" value="(Trans)glycosidases"/>
    <property type="match status" value="1"/>
</dbReference>